<sequence length="247" mass="28103">MKKLMTILTISLLSVMIIGCSNKEKIYYGVLEAEKVTIYSQVEGEIQSIEKDEQEEIIQNDVLGKIDDEYYELKRKEVEATVAMVEAKRKKAEDNNVSDSEMDMILAEIDQAKAIYDQAEYQKSKTIISAIQDGVISEWLVKEGDYVKTGTPLVTMFSNKPLEFTIYVPQTDLKDFQIDQILNIKSITYPDETFKGKVIQIGDEAVFSPQNNETLEEQAEKVFPIDIQVTENKDNKLKPGMDVTVSF</sequence>
<dbReference type="PROSITE" id="PS51257">
    <property type="entry name" value="PROKAR_LIPOPROTEIN"/>
    <property type="match status" value="1"/>
</dbReference>
<dbReference type="InterPro" id="IPR058625">
    <property type="entry name" value="MdtA-like_BSH"/>
</dbReference>
<feature type="domain" description="Multidrug resistance protein MdtA-like barrel-sandwich hybrid" evidence="1">
    <location>
        <begin position="34"/>
        <end position="153"/>
    </location>
</feature>
<feature type="domain" description="YknX-like beta-barrel" evidence="2">
    <location>
        <begin position="172"/>
        <end position="245"/>
    </location>
</feature>
<dbReference type="Proteomes" id="UP000743899">
    <property type="component" value="Unassembled WGS sequence"/>
</dbReference>
<accession>A0ABX0A250</accession>
<dbReference type="RefSeq" id="WP_161920343.1">
    <property type="nucleotide sequence ID" value="NZ_JAACYS010000024.1"/>
</dbReference>
<evidence type="ECO:0000313" key="4">
    <source>
        <dbReference type="Proteomes" id="UP000743899"/>
    </source>
</evidence>
<comment type="caution">
    <text evidence="3">The sequence shown here is derived from an EMBL/GenBank/DDBJ whole genome shotgun (WGS) entry which is preliminary data.</text>
</comment>
<reference evidence="3 4" key="1">
    <citation type="submission" date="2020-01" db="EMBL/GenBank/DDBJ databases">
        <title>A novel Bacillus sp. from Pasinler.</title>
        <authorList>
            <person name="Adiguzel A."/>
            <person name="Ay H."/>
            <person name="Baltaci M.O."/>
        </authorList>
    </citation>
    <scope>NUCLEOTIDE SEQUENCE [LARGE SCALE GENOMIC DNA]</scope>
    <source>
        <strain evidence="3 4">P1</strain>
    </source>
</reference>
<dbReference type="Pfam" id="PF25990">
    <property type="entry name" value="Beta-barrel_YknX"/>
    <property type="match status" value="1"/>
</dbReference>
<evidence type="ECO:0000313" key="3">
    <source>
        <dbReference type="EMBL" id="NCU17509.1"/>
    </source>
</evidence>
<dbReference type="SUPFAM" id="SSF111369">
    <property type="entry name" value="HlyD-like secretion proteins"/>
    <property type="match status" value="1"/>
</dbReference>
<proteinExistence type="predicted"/>
<dbReference type="Gene3D" id="2.40.50.100">
    <property type="match status" value="1"/>
</dbReference>
<dbReference type="EMBL" id="JAACYS010000024">
    <property type="protein sequence ID" value="NCU17509.1"/>
    <property type="molecule type" value="Genomic_DNA"/>
</dbReference>
<dbReference type="InterPro" id="IPR058636">
    <property type="entry name" value="Beta-barrel_YknX"/>
</dbReference>
<protein>
    <submittedName>
        <fullName evidence="3">HlyD family efflux transporter periplasmic adaptor subunit</fullName>
    </submittedName>
</protein>
<dbReference type="Pfam" id="PF25917">
    <property type="entry name" value="BSH_RND"/>
    <property type="match status" value="1"/>
</dbReference>
<dbReference type="Gene3D" id="2.40.30.170">
    <property type="match status" value="1"/>
</dbReference>
<evidence type="ECO:0000259" key="1">
    <source>
        <dbReference type="Pfam" id="PF25917"/>
    </source>
</evidence>
<gene>
    <name evidence="3" type="ORF">GW534_06985</name>
</gene>
<organism evidence="3 4">
    <name type="scientific">Pallidibacillus pasinlerensis</name>
    <dbReference type="NCBI Taxonomy" id="2703818"/>
    <lineage>
        <taxon>Bacteria</taxon>
        <taxon>Bacillati</taxon>
        <taxon>Bacillota</taxon>
        <taxon>Bacilli</taxon>
        <taxon>Bacillales</taxon>
        <taxon>Bacillaceae</taxon>
        <taxon>Pallidibacillus</taxon>
    </lineage>
</organism>
<dbReference type="PANTHER" id="PTHR30469">
    <property type="entry name" value="MULTIDRUG RESISTANCE PROTEIN MDTA"/>
    <property type="match status" value="1"/>
</dbReference>
<keyword evidence="4" id="KW-1185">Reference proteome</keyword>
<name>A0ABX0A250_9BACI</name>
<evidence type="ECO:0000259" key="2">
    <source>
        <dbReference type="Pfam" id="PF25990"/>
    </source>
</evidence>